<dbReference type="EMBL" id="JAEMGP010000004">
    <property type="protein sequence ID" value="KAG5210639.1"/>
    <property type="molecule type" value="Genomic_DNA"/>
</dbReference>
<sequence length="131" mass="14482">PSGKHCLLFAAVATTWQHRGWGWGDGGGNAQAGEPSPAFQKVECGCLLALSKQRPELLEGRLRASAQRCKQQCSARWPLRRGYLDDGGWSLQDWTPGLGLCSPKATEGPWIRAQRRLGWGLVWREGLDVKK</sequence>
<dbReference type="AlphaFoldDB" id="A0A836D2X2"/>
<accession>A0A836D2X2</accession>
<dbReference type="Proteomes" id="UP000664991">
    <property type="component" value="Unassembled WGS sequence"/>
</dbReference>
<feature type="non-terminal residue" evidence="1">
    <location>
        <position position="1"/>
    </location>
</feature>
<reference evidence="1 2" key="1">
    <citation type="submission" date="2020-12" db="EMBL/GenBank/DDBJ databases">
        <title>De novo assembly of Tibetan sheep genome.</title>
        <authorList>
            <person name="Li X."/>
        </authorList>
    </citation>
    <scope>NUCLEOTIDE SEQUENCE [LARGE SCALE GENOMIC DNA]</scope>
    <source>
        <tissue evidence="1">Heart</tissue>
    </source>
</reference>
<comment type="caution">
    <text evidence="1">The sequence shown here is derived from an EMBL/GenBank/DDBJ whole genome shotgun (WGS) entry which is preliminary data.</text>
</comment>
<evidence type="ECO:0000313" key="2">
    <source>
        <dbReference type="Proteomes" id="UP000664991"/>
    </source>
</evidence>
<organism evidence="1 2">
    <name type="scientific">Ovis aries</name>
    <name type="common">Sheep</name>
    <dbReference type="NCBI Taxonomy" id="9940"/>
    <lineage>
        <taxon>Eukaryota</taxon>
        <taxon>Metazoa</taxon>
        <taxon>Chordata</taxon>
        <taxon>Craniata</taxon>
        <taxon>Vertebrata</taxon>
        <taxon>Euteleostomi</taxon>
        <taxon>Mammalia</taxon>
        <taxon>Eutheria</taxon>
        <taxon>Laurasiatheria</taxon>
        <taxon>Artiodactyla</taxon>
        <taxon>Ruminantia</taxon>
        <taxon>Pecora</taxon>
        <taxon>Bovidae</taxon>
        <taxon>Caprinae</taxon>
        <taxon>Ovis</taxon>
    </lineage>
</organism>
<proteinExistence type="predicted"/>
<name>A0A836D2X2_SHEEP</name>
<evidence type="ECO:0000313" key="1">
    <source>
        <dbReference type="EMBL" id="KAG5210639.1"/>
    </source>
</evidence>
<gene>
    <name evidence="1" type="ORF">JEQ12_015833</name>
</gene>
<protein>
    <submittedName>
        <fullName evidence="1">Uncharacterized protein</fullName>
    </submittedName>
</protein>